<evidence type="ECO:0000256" key="2">
    <source>
        <dbReference type="ARBA" id="ARBA00048655"/>
    </source>
</evidence>
<comment type="similarity">
    <text evidence="3">Belongs to the fructosamine kinase family.</text>
</comment>
<reference evidence="5" key="1">
    <citation type="journal article" date="2014" name="Genome Announc.">
        <title>Draft Genome Sequence of the Yeast Pseudozyma antarctica Type Strain JCM10317, a Producer of the Glycolipid Biosurfactants, Mannosylerythritol Lipids.</title>
        <authorList>
            <person name="Saika A."/>
            <person name="Koike H."/>
            <person name="Hori T."/>
            <person name="Fukuoka T."/>
            <person name="Sato S."/>
            <person name="Habe H."/>
            <person name="Kitamoto D."/>
            <person name="Morita T."/>
        </authorList>
    </citation>
    <scope>NUCLEOTIDE SEQUENCE [LARGE SCALE GENOMIC DNA]</scope>
    <source>
        <strain evidence="5">JCM 10317</strain>
    </source>
</reference>
<comment type="catalytic activity">
    <reaction evidence="2">
        <text>N(6)-D-ribulosyl-L-lysyl-[protein] + ATP = N(6)-(3-O-phospho-D-ribulosyl)-L-lysyl-[protein] + ADP + H(+)</text>
        <dbReference type="Rhea" id="RHEA:48432"/>
        <dbReference type="Rhea" id="RHEA-COMP:12103"/>
        <dbReference type="Rhea" id="RHEA-COMP:12104"/>
        <dbReference type="ChEBI" id="CHEBI:15378"/>
        <dbReference type="ChEBI" id="CHEBI:30616"/>
        <dbReference type="ChEBI" id="CHEBI:90418"/>
        <dbReference type="ChEBI" id="CHEBI:90420"/>
        <dbReference type="ChEBI" id="CHEBI:456216"/>
        <dbReference type="EC" id="2.7.1.172"/>
    </reaction>
    <physiologicalReaction direction="left-to-right" evidence="2">
        <dbReference type="Rhea" id="RHEA:48433"/>
    </physiologicalReaction>
</comment>
<gene>
    <name evidence="4" type="ORF">PAN0_009d3864</name>
</gene>
<dbReference type="EC" id="2.7.1.172" evidence="1"/>
<evidence type="ECO:0000256" key="3">
    <source>
        <dbReference type="PIRNR" id="PIRNR006221"/>
    </source>
</evidence>
<dbReference type="OrthoDB" id="5772781at2759"/>
<keyword evidence="3 4" id="KW-0418">Kinase</keyword>
<organism evidence="4 5">
    <name type="scientific">Pseudozyma antarctica</name>
    <name type="common">Yeast</name>
    <name type="synonym">Candida antarctica</name>
    <dbReference type="NCBI Taxonomy" id="84753"/>
    <lineage>
        <taxon>Eukaryota</taxon>
        <taxon>Fungi</taxon>
        <taxon>Dikarya</taxon>
        <taxon>Basidiomycota</taxon>
        <taxon>Ustilaginomycotina</taxon>
        <taxon>Ustilaginomycetes</taxon>
        <taxon>Ustilaginales</taxon>
        <taxon>Ustilaginaceae</taxon>
        <taxon>Moesziomyces</taxon>
    </lineage>
</organism>
<dbReference type="SUPFAM" id="SSF56112">
    <property type="entry name" value="Protein kinase-like (PK-like)"/>
    <property type="match status" value="1"/>
</dbReference>
<dbReference type="GO" id="GO:0016301">
    <property type="term" value="F:kinase activity"/>
    <property type="evidence" value="ECO:0007669"/>
    <property type="project" value="UniProtKB-UniRule"/>
</dbReference>
<dbReference type="InterPro" id="IPR016477">
    <property type="entry name" value="Fructo-/Ketosamine-3-kinase"/>
</dbReference>
<dbReference type="PIRSF" id="PIRSF006221">
    <property type="entry name" value="Ketosamine-3-kinase"/>
    <property type="match status" value="1"/>
</dbReference>
<dbReference type="Gene3D" id="3.90.1200.10">
    <property type="match status" value="1"/>
</dbReference>
<dbReference type="Proteomes" id="UP000053758">
    <property type="component" value="Unassembled WGS sequence"/>
</dbReference>
<evidence type="ECO:0000313" key="4">
    <source>
        <dbReference type="EMBL" id="GAK65646.1"/>
    </source>
</evidence>
<dbReference type="HOGENOM" id="CLU_036517_0_3_1"/>
<evidence type="ECO:0000313" key="5">
    <source>
        <dbReference type="Proteomes" id="UP000053758"/>
    </source>
</evidence>
<sequence>MSSGAALDSILRRECSHIGKSFEHSGASRFIARPSGRSLFAKLDDHVEQTVGEAHSLVAMHRAQLESSDESAATMSPQVHAFGKTQDGNRAYLVTDYLDLKPSLGRDAQKVLGRRLAEMHKHSIGEDGRFGFHAATYCGRQDNTWEVSWPKFWAERRIGDLVNRIHASHPDPELRKLEQQMRDRVYPVLLAPLEGIVKPCILHGDLWSGNAGTVISSGQPAIFDSSYYGHNEAELGIMHMFGGFTQDFFAAYHEVMPKTEPYYDQRIRLYELYHHLNHTLMFQGGYRSGAVAIMKSLIDFCDGKASAE</sequence>
<evidence type="ECO:0000256" key="1">
    <source>
        <dbReference type="ARBA" id="ARBA00011961"/>
    </source>
</evidence>
<dbReference type="GeneID" id="26304712"/>
<protein>
    <recommendedName>
        <fullName evidence="1">protein-ribulosamine 3-kinase</fullName>
        <ecNumber evidence="1">2.7.1.172</ecNumber>
    </recommendedName>
</protein>
<proteinExistence type="inferred from homology"/>
<dbReference type="RefSeq" id="XP_014656309.1">
    <property type="nucleotide sequence ID" value="XM_014800823.1"/>
</dbReference>
<dbReference type="AlphaFoldDB" id="A0A081CG50"/>
<dbReference type="InterPro" id="IPR011009">
    <property type="entry name" value="Kinase-like_dom_sf"/>
</dbReference>
<keyword evidence="5" id="KW-1185">Reference proteome</keyword>
<accession>A0A081CG50</accession>
<name>A0A081CG50_PSEA2</name>
<dbReference type="EMBL" id="DF830076">
    <property type="protein sequence ID" value="GAK65646.1"/>
    <property type="molecule type" value="Genomic_DNA"/>
</dbReference>
<keyword evidence="3" id="KW-0808">Transferase</keyword>
<dbReference type="Pfam" id="PF03881">
    <property type="entry name" value="Fructosamin_kin"/>
    <property type="match status" value="1"/>
</dbReference>
<dbReference type="GO" id="GO:0102193">
    <property type="term" value="F:protein-ribulosamine 3-kinase activity"/>
    <property type="evidence" value="ECO:0007669"/>
    <property type="project" value="UniProtKB-EC"/>
</dbReference>
<dbReference type="PANTHER" id="PTHR12149:SF8">
    <property type="entry name" value="PROTEIN-RIBULOSAMINE 3-KINASE"/>
    <property type="match status" value="1"/>
</dbReference>
<dbReference type="PANTHER" id="PTHR12149">
    <property type="entry name" value="FRUCTOSAMINE 3 KINASE-RELATED PROTEIN"/>
    <property type="match status" value="1"/>
</dbReference>